<comment type="caution">
    <text evidence="1">The sequence shown here is derived from an EMBL/GenBank/DDBJ whole genome shotgun (WGS) entry which is preliminary data.</text>
</comment>
<sequence>MTLQSPRPLHALDLPEILHRISTFLPHSCRSDLLSCMLVSRRWYLSFAGSVWNTIGSKEVALLCKMRSYPTRTPMLLTKYGQYILNAEIKSEADFKILQHQGVKNLECLTVSLPLAESEGLMRELISDLVKRCRKTLRTINLQGPPQGAGNLLYHFDINTFVPNMTSRLEEVHIHNVTITREGFSNFLRGTGPNLRHLRLNNVCIATYNSAVELFTESDLTHLVCSIGQVMNPGKGQTLGDSVQSVPSLLIHFPALQHWTVEADSNSSETFNTNLRTQLHQQVVQHTSHLRSIQINDANSYFLTELLARVFLKIETCSLQFSHFTSDAFLGLLQHHSTLTTIHIQTRTMISNDSRNESMRSMHLVPRTCAKLEVLSVKGYEIKIEELDEGEWACKGSLRELRVGIIGFKRSSSDVCLRQLQAFRSERVLRQANWEEYISAAVVEVGGGGSVTQRILRRLLPLDKLKTVCLGGKDFYLATR</sequence>
<proteinExistence type="predicted"/>
<accession>A0ABQ7JRW0</accession>
<evidence type="ECO:0008006" key="3">
    <source>
        <dbReference type="Google" id="ProtNLM"/>
    </source>
</evidence>
<gene>
    <name evidence="1" type="ORF">BGZ96_011833</name>
</gene>
<dbReference type="SUPFAM" id="SSF52047">
    <property type="entry name" value="RNI-like"/>
    <property type="match status" value="1"/>
</dbReference>
<reference evidence="1 2" key="1">
    <citation type="journal article" date="2020" name="Fungal Divers.">
        <title>Resolving the Mortierellaceae phylogeny through synthesis of multi-gene phylogenetics and phylogenomics.</title>
        <authorList>
            <person name="Vandepol N."/>
            <person name="Liber J."/>
            <person name="Desiro A."/>
            <person name="Na H."/>
            <person name="Kennedy M."/>
            <person name="Barry K."/>
            <person name="Grigoriev I.V."/>
            <person name="Miller A.N."/>
            <person name="O'Donnell K."/>
            <person name="Stajich J.E."/>
            <person name="Bonito G."/>
        </authorList>
    </citation>
    <scope>NUCLEOTIDE SEQUENCE [LARGE SCALE GENOMIC DNA]</scope>
    <source>
        <strain evidence="1 2">AD045</strain>
    </source>
</reference>
<evidence type="ECO:0000313" key="2">
    <source>
        <dbReference type="Proteomes" id="UP001194696"/>
    </source>
</evidence>
<dbReference type="EMBL" id="JAAAIM010000856">
    <property type="protein sequence ID" value="KAG0283792.1"/>
    <property type="molecule type" value="Genomic_DNA"/>
</dbReference>
<dbReference type="InterPro" id="IPR032675">
    <property type="entry name" value="LRR_dom_sf"/>
</dbReference>
<organism evidence="1 2">
    <name type="scientific">Linnemannia gamsii</name>
    <dbReference type="NCBI Taxonomy" id="64522"/>
    <lineage>
        <taxon>Eukaryota</taxon>
        <taxon>Fungi</taxon>
        <taxon>Fungi incertae sedis</taxon>
        <taxon>Mucoromycota</taxon>
        <taxon>Mortierellomycotina</taxon>
        <taxon>Mortierellomycetes</taxon>
        <taxon>Mortierellales</taxon>
        <taxon>Mortierellaceae</taxon>
        <taxon>Linnemannia</taxon>
    </lineage>
</organism>
<evidence type="ECO:0000313" key="1">
    <source>
        <dbReference type="EMBL" id="KAG0283792.1"/>
    </source>
</evidence>
<name>A0ABQ7JRW0_9FUNG</name>
<dbReference type="Proteomes" id="UP001194696">
    <property type="component" value="Unassembled WGS sequence"/>
</dbReference>
<protein>
    <recommendedName>
        <fullName evidence="3">F-box domain-containing protein</fullName>
    </recommendedName>
</protein>
<dbReference type="Gene3D" id="3.80.10.10">
    <property type="entry name" value="Ribonuclease Inhibitor"/>
    <property type="match status" value="1"/>
</dbReference>
<keyword evidence="2" id="KW-1185">Reference proteome</keyword>